<dbReference type="InterPro" id="IPR027417">
    <property type="entry name" value="P-loop_NTPase"/>
</dbReference>
<dbReference type="Gene3D" id="3.40.50.300">
    <property type="entry name" value="P-loop containing nucleotide triphosphate hydrolases"/>
    <property type="match status" value="1"/>
</dbReference>
<dbReference type="EMBL" id="JAUSWO010000001">
    <property type="protein sequence ID" value="MDQ0513600.1"/>
    <property type="molecule type" value="Genomic_DNA"/>
</dbReference>
<organism evidence="2 3">
    <name type="scientific">Mycoplasmoides fastidiosum</name>
    <dbReference type="NCBI Taxonomy" id="92758"/>
    <lineage>
        <taxon>Bacteria</taxon>
        <taxon>Bacillati</taxon>
        <taxon>Mycoplasmatota</taxon>
        <taxon>Mycoplasmoidales</taxon>
        <taxon>Mycoplasmoidaceae</taxon>
        <taxon>Mycoplasmoides</taxon>
    </lineage>
</organism>
<accession>A0ABU0LYC6</accession>
<dbReference type="RefSeq" id="WP_256547702.1">
    <property type="nucleotide sequence ID" value="NZ_CP101809.1"/>
</dbReference>
<dbReference type="EC" id="3.6.3.-" evidence="2"/>
<dbReference type="InterPro" id="IPR050513">
    <property type="entry name" value="RavA_ATPases"/>
</dbReference>
<dbReference type="PANTHER" id="PTHR32204">
    <property type="entry name" value="ATPASE RAVA"/>
    <property type="match status" value="1"/>
</dbReference>
<dbReference type="PROSITE" id="PS50045">
    <property type="entry name" value="SIGMA54_INTERACT_4"/>
    <property type="match status" value="1"/>
</dbReference>
<protein>
    <submittedName>
        <fullName evidence="2">MoxR-like ATPase</fullName>
        <ecNumber evidence="2">3.6.3.-</ecNumber>
    </submittedName>
</protein>
<evidence type="ECO:0000259" key="1">
    <source>
        <dbReference type="PROSITE" id="PS50045"/>
    </source>
</evidence>
<dbReference type="Proteomes" id="UP001240643">
    <property type="component" value="Unassembled WGS sequence"/>
</dbReference>
<dbReference type="InterPro" id="IPR041538">
    <property type="entry name" value="RavA-like_AAA_lid"/>
</dbReference>
<dbReference type="GO" id="GO:0016787">
    <property type="term" value="F:hydrolase activity"/>
    <property type="evidence" value="ECO:0007669"/>
    <property type="project" value="UniProtKB-KW"/>
</dbReference>
<evidence type="ECO:0000313" key="3">
    <source>
        <dbReference type="Proteomes" id="UP001240643"/>
    </source>
</evidence>
<sequence>MKYLLKNKINKLANAIGTELIERDLVIRLSILAIFAKESVFLLGPPGIGKSLISRKISSIFNNVKEFSVLMNKFTLTDEIFGPIDINKLKEGNFSRKMKGYLPDANVAFLDEIWKASSSIQNTLLTILNEKLFVNDGKLLHVNLYFVIAASNELPERNQSLEALWDRFLIKFNVGSISDPQKFLAMVTDSRNLLNTKIIRPEEKLDFSLIDAIEKEAKNVVIPQKILDLILEIKAEIEKRNLEVLRQNPFSDGFDQYYVSDRKWKKIINILKVSAYLNERLEVDVTDFDVLPLMLWNTLEQLSFYEKLVNRYIYEYKYKQIYDKRVNELKDLRQELIRLITHATVSEAIVIEAHTNPKGVEYYAFVDDRKQVYYFLKSEIDAIPTKARFSIDWLISYVSEEQFTEGLEPTAKLLFKYENSHFYLYEDNDETKPTVQIYTNFITKQQTSYEIIPLNDAKRQIWKSLTAKFIGSINDQASRITTRFSENSSQYNIFWDHNTKLANEKLAATARDNLLGLAQKVRNLTADLAKLKYGFSVTSTESLCPLDLSLTDDLTKPVTSHEN</sequence>
<keyword evidence="2" id="KW-0378">Hydrolase</keyword>
<keyword evidence="3" id="KW-1185">Reference proteome</keyword>
<dbReference type="Pfam" id="PF17868">
    <property type="entry name" value="AAA_lid_8"/>
    <property type="match status" value="1"/>
</dbReference>
<reference evidence="2" key="1">
    <citation type="submission" date="2023-07" db="EMBL/GenBank/DDBJ databases">
        <title>Genomic Encyclopedia of Type Strains, Phase IV (KMG-IV): sequencing the most valuable type-strain genomes for metagenomic binning, comparative biology and taxonomic classification.</title>
        <authorList>
            <person name="Goeker M."/>
        </authorList>
    </citation>
    <scope>NUCLEOTIDE SEQUENCE [LARGE SCALE GENOMIC DNA]</scope>
    <source>
        <strain evidence="2">DSM 21204</strain>
    </source>
</reference>
<comment type="caution">
    <text evidence="2">The sequence shown here is derived from an EMBL/GenBank/DDBJ whole genome shotgun (WGS) entry which is preliminary data.</text>
</comment>
<feature type="domain" description="Sigma-54 factor interaction" evidence="1">
    <location>
        <begin position="15"/>
        <end position="180"/>
    </location>
</feature>
<dbReference type="InterPro" id="IPR045427">
    <property type="entry name" value="MoxR"/>
</dbReference>
<dbReference type="SUPFAM" id="SSF52540">
    <property type="entry name" value="P-loop containing nucleoside triphosphate hydrolases"/>
    <property type="match status" value="1"/>
</dbReference>
<dbReference type="InterPro" id="IPR002078">
    <property type="entry name" value="Sigma_54_int"/>
</dbReference>
<dbReference type="Pfam" id="PF20030">
    <property type="entry name" value="bpMoxR"/>
    <property type="match status" value="1"/>
</dbReference>
<proteinExistence type="predicted"/>
<name>A0ABU0LYC6_9BACT</name>
<dbReference type="PANTHER" id="PTHR32204:SF0">
    <property type="entry name" value="ATPASE RAVA"/>
    <property type="match status" value="1"/>
</dbReference>
<dbReference type="CDD" id="cd00009">
    <property type="entry name" value="AAA"/>
    <property type="match status" value="1"/>
</dbReference>
<gene>
    <name evidence="2" type="ORF">J2Z62_000038</name>
</gene>
<evidence type="ECO:0000313" key="2">
    <source>
        <dbReference type="EMBL" id="MDQ0513600.1"/>
    </source>
</evidence>